<sequence>MEPTVCPLQNSGCLEKQDKIIQLLFPKKFNKDVLYNTLMSFGSDKSNFDRNKVSQDTLVPGCQSDLYLYEIYCDGRLFFFTYTEALISSGIAHLFSQVYSGEHPETILTCKPIFFEKLSQYLSIGRVNGGDSIYMRMKQIAVRYLTS</sequence>
<keyword evidence="4" id="KW-1185">Reference proteome</keyword>
<dbReference type="Proteomes" id="UP000016064">
    <property type="component" value="Unassembled WGS sequence"/>
</dbReference>
<name>A0ABN0MYP5_9CHLA</name>
<comment type="similarity">
    <text evidence="1">Belongs to the SufE family.</text>
</comment>
<dbReference type="Gene3D" id="3.90.1010.10">
    <property type="match status" value="1"/>
</dbReference>
<dbReference type="PANTHER" id="PTHR43597">
    <property type="entry name" value="SULFUR ACCEPTOR PROTEIN CSDE"/>
    <property type="match status" value="1"/>
</dbReference>
<protein>
    <submittedName>
        <fullName evidence="3">Fe-S metabolism associated domain protein</fullName>
    </submittedName>
</protein>
<evidence type="ECO:0000313" key="4">
    <source>
        <dbReference type="Proteomes" id="UP000016064"/>
    </source>
</evidence>
<proteinExistence type="inferred from homology"/>
<dbReference type="RefSeq" id="WP_020370407.1">
    <property type="nucleotide sequence ID" value="NZ_APJW01000003.1"/>
</dbReference>
<reference evidence="3 4" key="1">
    <citation type="submission" date="2013-07" db="EMBL/GenBank/DDBJ databases">
        <title>Isolation of a new Chlamydia species from the feral Sacred Ibis (Threskiornis aethiopicus): Chlamydia ibidis.</title>
        <authorList>
            <person name="Vorimore F."/>
            <person name="Hsia R.-C."/>
            <person name="Huot-Creasy H."/>
            <person name="Bastian S."/>
            <person name="Deruyter L."/>
            <person name="Passet A."/>
            <person name="Sachse K."/>
            <person name="Bavoil P."/>
            <person name="Myers G."/>
            <person name="Laroucau K."/>
        </authorList>
    </citation>
    <scope>NUCLEOTIDE SEQUENCE [LARGE SCALE GENOMIC DNA]</scope>
    <source>
        <strain evidence="3 4">10-1398/6</strain>
    </source>
</reference>
<evidence type="ECO:0000313" key="3">
    <source>
        <dbReference type="EMBL" id="EQM62437.1"/>
    </source>
</evidence>
<evidence type="ECO:0000256" key="1">
    <source>
        <dbReference type="ARBA" id="ARBA00010282"/>
    </source>
</evidence>
<dbReference type="EMBL" id="APJW01000003">
    <property type="protein sequence ID" value="EQM62437.1"/>
    <property type="molecule type" value="Genomic_DNA"/>
</dbReference>
<dbReference type="InterPro" id="IPR003808">
    <property type="entry name" value="Fe-S_metab-assoc_dom"/>
</dbReference>
<feature type="domain" description="Fe-S metabolism associated" evidence="2">
    <location>
        <begin position="32"/>
        <end position="139"/>
    </location>
</feature>
<comment type="caution">
    <text evidence="3">The sequence shown here is derived from an EMBL/GenBank/DDBJ whole genome shotgun (WGS) entry which is preliminary data.</text>
</comment>
<dbReference type="PANTHER" id="PTHR43597:SF5">
    <property type="entry name" value="SUFE-LIKE PROTEIN 2, CHLOROPLASTIC"/>
    <property type="match status" value="1"/>
</dbReference>
<evidence type="ECO:0000259" key="2">
    <source>
        <dbReference type="Pfam" id="PF02657"/>
    </source>
</evidence>
<dbReference type="Pfam" id="PF02657">
    <property type="entry name" value="SufE"/>
    <property type="match status" value="1"/>
</dbReference>
<dbReference type="SUPFAM" id="SSF82649">
    <property type="entry name" value="SufE/NifU"/>
    <property type="match status" value="1"/>
</dbReference>
<accession>A0ABN0MYP5</accession>
<organism evidence="3 4">
    <name type="scientific">Chlamydia ibidis 10-1398/6</name>
    <dbReference type="NCBI Taxonomy" id="1046581"/>
    <lineage>
        <taxon>Bacteria</taxon>
        <taxon>Pseudomonadati</taxon>
        <taxon>Chlamydiota</taxon>
        <taxon>Chlamydiia</taxon>
        <taxon>Chlamydiales</taxon>
        <taxon>Chlamydiaceae</taxon>
        <taxon>Chlamydia/Chlamydophila group</taxon>
        <taxon>Chlamydia</taxon>
    </lineage>
</organism>
<gene>
    <name evidence="3" type="ORF">H359_0788</name>
</gene>